<name>A0AAW2Z367_9EUKA</name>
<evidence type="ECO:0000313" key="4">
    <source>
        <dbReference type="Proteomes" id="UP001431209"/>
    </source>
</evidence>
<protein>
    <submittedName>
        <fullName evidence="2">Ubiquitin thioesterase</fullName>
    </submittedName>
</protein>
<dbReference type="AlphaFoldDB" id="A0AAW2Z367"/>
<dbReference type="Proteomes" id="UP001431209">
    <property type="component" value="Unassembled WGS sequence"/>
</dbReference>
<feature type="compositionally biased region" description="Low complexity" evidence="1">
    <location>
        <begin position="158"/>
        <end position="178"/>
    </location>
</feature>
<accession>A0AAW2Z367</accession>
<feature type="region of interest" description="Disordered" evidence="1">
    <location>
        <begin position="123"/>
        <end position="184"/>
    </location>
</feature>
<dbReference type="EMBL" id="JAOPGA020000790">
    <property type="protein sequence ID" value="KAL0481758.1"/>
    <property type="molecule type" value="Genomic_DNA"/>
</dbReference>
<comment type="caution">
    <text evidence="3">The sequence shown here is derived from an EMBL/GenBank/DDBJ whole genome shotgun (WGS) entry which is preliminary data.</text>
</comment>
<keyword evidence="4" id="KW-1185">Reference proteome</keyword>
<reference evidence="3 4" key="1">
    <citation type="submission" date="2024-03" db="EMBL/GenBank/DDBJ databases">
        <title>The Acrasis kona genome and developmental transcriptomes reveal deep origins of eukaryotic multicellular pathways.</title>
        <authorList>
            <person name="Sheikh S."/>
            <person name="Fu C.-J."/>
            <person name="Brown M.W."/>
            <person name="Baldauf S.L."/>
        </authorList>
    </citation>
    <scope>NUCLEOTIDE SEQUENCE [LARGE SCALE GENOMIC DNA]</scope>
    <source>
        <strain evidence="3 4">ATCC MYA-3509</strain>
    </source>
</reference>
<sequence length="239" mass="27780">MSEKPLNAGSLDIIQRLADDTCVKVDPTKDIDIYFNKAGDYFKKYKKYWFAEDGNQQDIERSYVYLKMFMLLMNDRILFHPTLNYDQKAQRRFDIYKKAVEKSIEVLDEITSILENDIYKTAKQDSSPAENTIPEPSLPPQFYETPPRHSANPPESPPSYLLTPSPQSSTSSPQIKPPTFHMPISTKPVEEQKGWFDGITNTWNYVYQSTKDTIDKKEEIKESWRRAFDSGVVRSENEK</sequence>
<gene>
    <name evidence="3" type="ORF">AKO1_004869</name>
    <name evidence="2" type="ORF">AKO1_010438</name>
</gene>
<evidence type="ECO:0000313" key="3">
    <source>
        <dbReference type="EMBL" id="KAL0484233.1"/>
    </source>
</evidence>
<proteinExistence type="predicted"/>
<dbReference type="Gene3D" id="1.20.58.80">
    <property type="entry name" value="Phosphotransferase system, lactose/cellobiose-type IIA subunit"/>
    <property type="match status" value="1"/>
</dbReference>
<organism evidence="3 4">
    <name type="scientific">Acrasis kona</name>
    <dbReference type="NCBI Taxonomy" id="1008807"/>
    <lineage>
        <taxon>Eukaryota</taxon>
        <taxon>Discoba</taxon>
        <taxon>Heterolobosea</taxon>
        <taxon>Tetramitia</taxon>
        <taxon>Eutetramitia</taxon>
        <taxon>Acrasidae</taxon>
        <taxon>Acrasis</taxon>
    </lineage>
</organism>
<evidence type="ECO:0000313" key="2">
    <source>
        <dbReference type="EMBL" id="KAL0481758.1"/>
    </source>
</evidence>
<dbReference type="EMBL" id="JAOPGA020001029">
    <property type="protein sequence ID" value="KAL0484233.1"/>
    <property type="molecule type" value="Genomic_DNA"/>
</dbReference>
<evidence type="ECO:0000256" key="1">
    <source>
        <dbReference type="SAM" id="MobiDB-lite"/>
    </source>
</evidence>